<evidence type="ECO:0000313" key="2">
    <source>
        <dbReference type="Proteomes" id="UP000652761"/>
    </source>
</evidence>
<organism evidence="1 2">
    <name type="scientific">Colocasia esculenta</name>
    <name type="common">Wild taro</name>
    <name type="synonym">Arum esculentum</name>
    <dbReference type="NCBI Taxonomy" id="4460"/>
    <lineage>
        <taxon>Eukaryota</taxon>
        <taxon>Viridiplantae</taxon>
        <taxon>Streptophyta</taxon>
        <taxon>Embryophyta</taxon>
        <taxon>Tracheophyta</taxon>
        <taxon>Spermatophyta</taxon>
        <taxon>Magnoliopsida</taxon>
        <taxon>Liliopsida</taxon>
        <taxon>Araceae</taxon>
        <taxon>Aroideae</taxon>
        <taxon>Colocasieae</taxon>
        <taxon>Colocasia</taxon>
    </lineage>
</organism>
<dbReference type="EMBL" id="NMUH01003758">
    <property type="protein sequence ID" value="MQM06992.1"/>
    <property type="molecule type" value="Genomic_DNA"/>
</dbReference>
<comment type="caution">
    <text evidence="1">The sequence shown here is derived from an EMBL/GenBank/DDBJ whole genome shotgun (WGS) entry which is preliminary data.</text>
</comment>
<name>A0A843WAA8_COLES</name>
<keyword evidence="2" id="KW-1185">Reference proteome</keyword>
<dbReference type="AlphaFoldDB" id="A0A843WAA8"/>
<gene>
    <name evidence="1" type="ORF">Taro_039824</name>
</gene>
<accession>A0A843WAA8</accession>
<evidence type="ECO:0000313" key="1">
    <source>
        <dbReference type="EMBL" id="MQM06992.1"/>
    </source>
</evidence>
<reference evidence="1" key="1">
    <citation type="submission" date="2017-07" db="EMBL/GenBank/DDBJ databases">
        <title>Taro Niue Genome Assembly and Annotation.</title>
        <authorList>
            <person name="Atibalentja N."/>
            <person name="Keating K."/>
            <person name="Fields C.J."/>
        </authorList>
    </citation>
    <scope>NUCLEOTIDE SEQUENCE</scope>
    <source>
        <strain evidence="1">Niue_2</strain>
        <tissue evidence="1">Leaf</tissue>
    </source>
</reference>
<proteinExistence type="predicted"/>
<dbReference type="Proteomes" id="UP000652761">
    <property type="component" value="Unassembled WGS sequence"/>
</dbReference>
<sequence>MIFGKAENGSTLGITMEHCYILEAIATLRCYEDFSLERFGLLGDFVLKFVRFIAFTIPAKT</sequence>
<protein>
    <submittedName>
        <fullName evidence="1">Uncharacterized protein</fullName>
    </submittedName>
</protein>